<dbReference type="InterPro" id="IPR000172">
    <property type="entry name" value="GMC_OxRdtase_N"/>
</dbReference>
<dbReference type="Gene3D" id="3.50.50.60">
    <property type="entry name" value="FAD/NAD(P)-binding domain"/>
    <property type="match status" value="1"/>
</dbReference>
<comment type="caution">
    <text evidence="5">The sequence shown here is derived from an EMBL/GenBank/DDBJ whole genome shotgun (WGS) entry which is preliminary data.</text>
</comment>
<reference evidence="5 6" key="1">
    <citation type="submission" date="2023-11" db="EMBL/GenBank/DDBJ databases">
        <title>Draft genome sequence and annotation of the polyextremotolerant black yeast-like fungus Aureobasidium pullulans NRRL 62042.</title>
        <authorList>
            <person name="Dielentheis-Frenken M.R.E."/>
            <person name="Wibberg D."/>
            <person name="Blank L.M."/>
            <person name="Tiso T."/>
        </authorList>
    </citation>
    <scope>NUCLEOTIDE SEQUENCE [LARGE SCALE GENOMIC DNA]</scope>
    <source>
        <strain evidence="5 6">NRRL 62042</strain>
    </source>
</reference>
<keyword evidence="2" id="KW-0285">Flavoprotein</keyword>
<keyword evidence="2" id="KW-0274">FAD</keyword>
<keyword evidence="6" id="KW-1185">Reference proteome</keyword>
<proteinExistence type="inferred from homology"/>
<dbReference type="SUPFAM" id="SSF51905">
    <property type="entry name" value="FAD/NAD(P)-binding domain"/>
    <property type="match status" value="1"/>
</dbReference>
<dbReference type="InterPro" id="IPR012132">
    <property type="entry name" value="GMC_OxRdtase"/>
</dbReference>
<dbReference type="SUPFAM" id="SSF54373">
    <property type="entry name" value="FAD-linked reductases, C-terminal domain"/>
    <property type="match status" value="1"/>
</dbReference>
<dbReference type="InterPro" id="IPR007867">
    <property type="entry name" value="GMC_OxRtase_C"/>
</dbReference>
<evidence type="ECO:0000313" key="5">
    <source>
        <dbReference type="EMBL" id="KAK6008222.1"/>
    </source>
</evidence>
<dbReference type="Pfam" id="PF00732">
    <property type="entry name" value="GMC_oxred_N"/>
    <property type="match status" value="1"/>
</dbReference>
<dbReference type="PANTHER" id="PTHR11552:SF210">
    <property type="entry name" value="GLUCOSE-METHANOL-CHOLINE OXIDOREDUCTASE N-TERMINAL DOMAIN-CONTAINING PROTEIN-RELATED"/>
    <property type="match status" value="1"/>
</dbReference>
<dbReference type="PROSITE" id="PS00624">
    <property type="entry name" value="GMC_OXRED_2"/>
    <property type="match status" value="1"/>
</dbReference>
<dbReference type="Gene3D" id="3.30.560.10">
    <property type="entry name" value="Glucose Oxidase, domain 3"/>
    <property type="match status" value="1"/>
</dbReference>
<evidence type="ECO:0000256" key="2">
    <source>
        <dbReference type="RuleBase" id="RU003968"/>
    </source>
</evidence>
<evidence type="ECO:0000259" key="3">
    <source>
        <dbReference type="PROSITE" id="PS00623"/>
    </source>
</evidence>
<name>A0ABR0TV08_AURPU</name>
<dbReference type="EMBL" id="JASGXD010000001">
    <property type="protein sequence ID" value="KAK6008222.1"/>
    <property type="molecule type" value="Genomic_DNA"/>
</dbReference>
<organism evidence="5 6">
    <name type="scientific">Aureobasidium pullulans</name>
    <name type="common">Black yeast</name>
    <name type="synonym">Pullularia pullulans</name>
    <dbReference type="NCBI Taxonomy" id="5580"/>
    <lineage>
        <taxon>Eukaryota</taxon>
        <taxon>Fungi</taxon>
        <taxon>Dikarya</taxon>
        <taxon>Ascomycota</taxon>
        <taxon>Pezizomycotina</taxon>
        <taxon>Dothideomycetes</taxon>
        <taxon>Dothideomycetidae</taxon>
        <taxon>Dothideales</taxon>
        <taxon>Saccotheciaceae</taxon>
        <taxon>Aureobasidium</taxon>
    </lineage>
</organism>
<gene>
    <name evidence="5" type="ORF">QM012_000125</name>
</gene>
<dbReference type="PROSITE" id="PS00623">
    <property type="entry name" value="GMC_OXRED_1"/>
    <property type="match status" value="1"/>
</dbReference>
<protein>
    <recommendedName>
        <fullName evidence="3 4">Glucose-methanol-choline oxidoreductase N-terminal domain-containing protein</fullName>
    </recommendedName>
</protein>
<dbReference type="Proteomes" id="UP001341245">
    <property type="component" value="Unassembled WGS sequence"/>
</dbReference>
<evidence type="ECO:0000256" key="1">
    <source>
        <dbReference type="ARBA" id="ARBA00010790"/>
    </source>
</evidence>
<evidence type="ECO:0000313" key="6">
    <source>
        <dbReference type="Proteomes" id="UP001341245"/>
    </source>
</evidence>
<accession>A0ABR0TV08</accession>
<feature type="domain" description="Glucose-methanol-choline oxidoreductase N-terminal" evidence="3">
    <location>
        <begin position="117"/>
        <end position="140"/>
    </location>
</feature>
<sequence>MIATTEANGGNEGLYGIDSASNPLPALAACARGFLSEDYDFIIIGGGTAGLAVAARLTEDPTIVVGVLEIGKSRLDDPLVDNPAAFVQMLGNPEYDHGFKTVPQQGNRGIEHHLSRGKALGGSSAINYMMYVRGSDADHDDWAALVGDSGWSSKALRPYMHKHETLEPIDESILDQTNYPHVGEHHGTSGPVHTSFNDNSLPISDSVIKAWDEVAGLSKKPTDPWSGDHIGFFNTLGAVARSGPHKGKRSYAARGYFQANAGRPNLKVLCEAHVTKIILENGIAKGVEFVYDGMHETVYVKKEVILAGGTINSPQILELSGIGDPAILKQAGVDCKIELPGVGRNLQDHVVAVIGLDLKPGNMTSDILGDPDVMEAATKAYVEHQRGPLTSVSGTQGFFPYKNVVSSDELENTVKGIREIQHAADTTPFYRRQLNQVIAHLESDKSANLQYLMIPAGANLTAEALRTQKVWPPPDNTRAHRMALGPALQYPVSRGSCHIRSADPSVHPVIDPAYLKHPADVTVLAAGLNFMHKATKTKHLAPLVQKRSYPPEYRDLDNAADREEAVKDWVMGEYHLIGTCAMGEVVDSRLRVKGVQGLRVVDASVFPNHVSGNICSSVYTVAEKAADLIKEDWGIAFEVPDVSKLEL</sequence>
<comment type="similarity">
    <text evidence="1 2">Belongs to the GMC oxidoreductase family.</text>
</comment>
<dbReference type="InterPro" id="IPR036188">
    <property type="entry name" value="FAD/NAD-bd_sf"/>
</dbReference>
<feature type="domain" description="Glucose-methanol-choline oxidoreductase N-terminal" evidence="4">
    <location>
        <begin position="309"/>
        <end position="323"/>
    </location>
</feature>
<dbReference type="Pfam" id="PF05199">
    <property type="entry name" value="GMC_oxred_C"/>
    <property type="match status" value="1"/>
</dbReference>
<dbReference type="PANTHER" id="PTHR11552">
    <property type="entry name" value="GLUCOSE-METHANOL-CHOLINE GMC OXIDOREDUCTASE"/>
    <property type="match status" value="1"/>
</dbReference>
<dbReference type="PIRSF" id="PIRSF000137">
    <property type="entry name" value="Alcohol_oxidase"/>
    <property type="match status" value="1"/>
</dbReference>
<evidence type="ECO:0000259" key="4">
    <source>
        <dbReference type="PROSITE" id="PS00624"/>
    </source>
</evidence>